<protein>
    <submittedName>
        <fullName evidence="1">Uncharacterized protein</fullName>
    </submittedName>
</protein>
<reference evidence="1" key="1">
    <citation type="submission" date="2023-04" db="EMBL/GenBank/DDBJ databases">
        <title>Draft Genome sequencing of Naganishia species isolated from polar environments using Oxford Nanopore Technology.</title>
        <authorList>
            <person name="Leo P."/>
            <person name="Venkateswaran K."/>
        </authorList>
    </citation>
    <scope>NUCLEOTIDE SEQUENCE</scope>
    <source>
        <strain evidence="1">MNA-CCFEE 5262</strain>
    </source>
</reference>
<evidence type="ECO:0000313" key="2">
    <source>
        <dbReference type="Proteomes" id="UP001230649"/>
    </source>
</evidence>
<keyword evidence="2" id="KW-1185">Reference proteome</keyword>
<accession>A0ACC2WVY4</accession>
<name>A0ACC2WVY4_9TREE</name>
<dbReference type="Proteomes" id="UP001230649">
    <property type="component" value="Unassembled WGS sequence"/>
</dbReference>
<dbReference type="EMBL" id="JASBWS010000005">
    <property type="protein sequence ID" value="KAJ9115678.1"/>
    <property type="molecule type" value="Genomic_DNA"/>
</dbReference>
<comment type="caution">
    <text evidence="1">The sequence shown here is derived from an EMBL/GenBank/DDBJ whole genome shotgun (WGS) entry which is preliminary data.</text>
</comment>
<organism evidence="1 2">
    <name type="scientific">Naganishia adeliensis</name>
    <dbReference type="NCBI Taxonomy" id="92952"/>
    <lineage>
        <taxon>Eukaryota</taxon>
        <taxon>Fungi</taxon>
        <taxon>Dikarya</taxon>
        <taxon>Basidiomycota</taxon>
        <taxon>Agaricomycotina</taxon>
        <taxon>Tremellomycetes</taxon>
        <taxon>Filobasidiales</taxon>
        <taxon>Filobasidiaceae</taxon>
        <taxon>Naganishia</taxon>
    </lineage>
</organism>
<sequence>MSPSRMPDSLLLFTTSQTPLAVRYPTPENARSLLIPPLLHASLHLAVDRPSPSLTLTEEGVLMIPNPEDRIDEINGNRSTGDVEPEKVEEANDDSEITVKFHIVSDSPALNEEDASSASDSLKSVQRQKSQISRALRNLEHYKSSDPRWRGQRARKGIDTFLIGWKGVEYRGEKRQSEEGEDASAGGKAAKLVNKVVGSAKLMSKFNADAEREEQQRQERLRMQGGLLTSEQKSAIGQVWADLPNLVPQAKKLGTLSLPLPLLQCLGTSTNSLTSASLSSSNPTYNSTPSDAGVKSVKRSHELEQEYQNKLEQEEGPRAHAKDSSAHQEHHDAAVNEKDKSLLAELIPNPPGGATAEKDAQDSSRTSKAALPAVNCMNTPDCHWLPEDLLRYAEDNGIELWAGGGGEGSVPVLDDLIIDPLPSSHLHNTLHEFIPKLPAGLFKADTSLDQLVSLEDDRTKGPERKSGVEVEWVLGYTVISKSRNVVQDKGYIISAAVL</sequence>
<evidence type="ECO:0000313" key="1">
    <source>
        <dbReference type="EMBL" id="KAJ9115678.1"/>
    </source>
</evidence>
<proteinExistence type="predicted"/>
<gene>
    <name evidence="1" type="ORF">QFC20_001005</name>
</gene>